<dbReference type="EMBL" id="OUUW01000018">
    <property type="protein sequence ID" value="SPP89079.1"/>
    <property type="molecule type" value="Genomic_DNA"/>
</dbReference>
<dbReference type="Proteomes" id="UP000268350">
    <property type="component" value="Unassembled WGS sequence"/>
</dbReference>
<proteinExistence type="predicted"/>
<evidence type="ECO:0000313" key="2">
    <source>
        <dbReference type="EMBL" id="SPP89079.1"/>
    </source>
</evidence>
<keyword evidence="3" id="KW-1185">Reference proteome</keyword>
<gene>
    <name evidence="2" type="ORF">DGUA_6G019309</name>
</gene>
<dbReference type="Gene3D" id="3.30.1330.30">
    <property type="match status" value="1"/>
</dbReference>
<dbReference type="OrthoDB" id="10460371at2759"/>
<feature type="region of interest" description="Disordered" evidence="1">
    <location>
        <begin position="243"/>
        <end position="279"/>
    </location>
</feature>
<dbReference type="InterPro" id="IPR029064">
    <property type="entry name" value="Ribosomal_eL30-like_sf"/>
</dbReference>
<sequence length="416" mass="46504">MEVEADPMDLDCMDMVLSTDVDLNDIMLYEMEVTRFEAEFNNIIVHDVVENTSLSSDLEEALKQTQNISSLDDLNGLDLEEALKLIPNISPLDDQNGLHLEAALKLIANLLPLDDLNGLDLEEALKHIPNISPLDDQNVLDLEEALRQIANISPLDYQNGLDLEEALKQTPNISSLDDQQDNYIMDFDLEKFTSGSGLEEETTSVDIKNNSNGSLLEKETTSVDLKQKSKSIDFEETTTSSDFKKVSQISPLEGETTSADLKHKSKSSPLEGNTASADGKKSSNIIALLGDEEEKEELCKHNMSPAACIKVNVKFEVFHMTHDEKLESIREGYAMLILISNLTPQWIKDEIENTASEAETEILYCNAPYIEYCDQYGELFRRTTMIITLPEIAEELNALAHQLVAGVPFTLYGTWF</sequence>
<reference evidence="3" key="1">
    <citation type="submission" date="2018-01" db="EMBL/GenBank/DDBJ databases">
        <authorList>
            <person name="Alioto T."/>
            <person name="Alioto T."/>
        </authorList>
    </citation>
    <scope>NUCLEOTIDE SEQUENCE [LARGE SCALE GENOMIC DNA]</scope>
</reference>
<evidence type="ECO:0000256" key="1">
    <source>
        <dbReference type="SAM" id="MobiDB-lite"/>
    </source>
</evidence>
<feature type="compositionally biased region" description="Polar residues" evidence="1">
    <location>
        <begin position="243"/>
        <end position="259"/>
    </location>
</feature>
<name>A0A3B0KR29_DROGU</name>
<accession>A0A3B0KR29</accession>
<evidence type="ECO:0000313" key="3">
    <source>
        <dbReference type="Proteomes" id="UP000268350"/>
    </source>
</evidence>
<feature type="compositionally biased region" description="Polar residues" evidence="1">
    <location>
        <begin position="267"/>
        <end position="276"/>
    </location>
</feature>
<dbReference type="AlphaFoldDB" id="A0A3B0KR29"/>
<organism evidence="2 3">
    <name type="scientific">Drosophila guanche</name>
    <name type="common">Fruit fly</name>
    <dbReference type="NCBI Taxonomy" id="7266"/>
    <lineage>
        <taxon>Eukaryota</taxon>
        <taxon>Metazoa</taxon>
        <taxon>Ecdysozoa</taxon>
        <taxon>Arthropoda</taxon>
        <taxon>Hexapoda</taxon>
        <taxon>Insecta</taxon>
        <taxon>Pterygota</taxon>
        <taxon>Neoptera</taxon>
        <taxon>Endopterygota</taxon>
        <taxon>Diptera</taxon>
        <taxon>Brachycera</taxon>
        <taxon>Muscomorpha</taxon>
        <taxon>Ephydroidea</taxon>
        <taxon>Drosophilidae</taxon>
        <taxon>Drosophila</taxon>
        <taxon>Sophophora</taxon>
    </lineage>
</organism>
<protein>
    <submittedName>
        <fullName evidence="2">Blast:Extensin-1</fullName>
    </submittedName>
</protein>